<dbReference type="EMBL" id="WJMZ01000002">
    <property type="protein sequence ID" value="MRG83188.1"/>
    <property type="molecule type" value="Genomic_DNA"/>
</dbReference>
<evidence type="ECO:0000256" key="1">
    <source>
        <dbReference type="SAM" id="Coils"/>
    </source>
</evidence>
<evidence type="ECO:0000313" key="4">
    <source>
        <dbReference type="Proteomes" id="UP000441557"/>
    </source>
</evidence>
<reference evidence="3 4" key="1">
    <citation type="submission" date="2019-11" db="EMBL/GenBank/DDBJ databases">
        <title>Draft genome sequence of 12 host-associated Lactobacillus reuteri rodent strains.</title>
        <authorList>
            <person name="Zhang S."/>
            <person name="Ozcam M."/>
            <person name="Van Pijkeren J.P."/>
        </authorList>
    </citation>
    <scope>NUCLEOTIDE SEQUENCE [LARGE SCALE GENOMIC DNA]</scope>
    <source>
        <strain evidence="3 4">L1604-1</strain>
    </source>
</reference>
<proteinExistence type="predicted"/>
<comment type="caution">
    <text evidence="3">The sequence shown here is derived from an EMBL/GenBank/DDBJ whole genome shotgun (WGS) entry which is preliminary data.</text>
</comment>
<evidence type="ECO:0000313" key="3">
    <source>
        <dbReference type="EMBL" id="MRG83188.1"/>
    </source>
</evidence>
<keyword evidence="2" id="KW-1133">Transmembrane helix</keyword>
<gene>
    <name evidence="3" type="ORF">GIX80_02090</name>
</gene>
<protein>
    <submittedName>
        <fullName evidence="3">Uncharacterized protein</fullName>
    </submittedName>
</protein>
<feature type="transmembrane region" description="Helical" evidence="2">
    <location>
        <begin position="255"/>
        <end position="277"/>
    </location>
</feature>
<accession>A0AB36AB49</accession>
<dbReference type="Proteomes" id="UP000441557">
    <property type="component" value="Unassembled WGS sequence"/>
</dbReference>
<keyword evidence="2" id="KW-0472">Membrane</keyword>
<organism evidence="3 4">
    <name type="scientific">Limosilactobacillus reuteri</name>
    <name type="common">Lactobacillus reuteri</name>
    <dbReference type="NCBI Taxonomy" id="1598"/>
    <lineage>
        <taxon>Bacteria</taxon>
        <taxon>Bacillati</taxon>
        <taxon>Bacillota</taxon>
        <taxon>Bacilli</taxon>
        <taxon>Lactobacillales</taxon>
        <taxon>Lactobacillaceae</taxon>
        <taxon>Limosilactobacillus</taxon>
    </lineage>
</organism>
<dbReference type="RefSeq" id="WP_153705990.1">
    <property type="nucleotide sequence ID" value="NZ_JAFFPO010000046.1"/>
</dbReference>
<sequence>MAQTTLWYVNDIKFDELSKRLENNRFFENSDYYPGFEIEKILNSQNSLESVGINSDIKFNVYEYSYSFSGQHSSSSRLTGTLILFEFNNKLGFIVDKAGYNNALSFLRELYKSNKKKTIVPAKYDDSIMNGSLFLWMISKIYNNDSTINYDIGEEKKTITLNSLDGVKGKSRTGLNNVSTQGSDVINMLTTLAFLLESERLTEVGLNISFDTHDSLQLEIKTHNRIISLDVKPEEYMGPLTNNELCQTNGKVNLVILRSIILLTVHLSLIPMLYSLYKADIAGTNVKDDLVSEISADMANRLQRLKKETADLEEKITSENELQK</sequence>
<keyword evidence="2" id="KW-0812">Transmembrane</keyword>
<evidence type="ECO:0000256" key="2">
    <source>
        <dbReference type="SAM" id="Phobius"/>
    </source>
</evidence>
<dbReference type="AlphaFoldDB" id="A0AB36AB49"/>
<keyword evidence="1" id="KW-0175">Coiled coil</keyword>
<feature type="coiled-coil region" evidence="1">
    <location>
        <begin position="295"/>
        <end position="322"/>
    </location>
</feature>
<name>A0AB36AB49_LIMRT</name>